<dbReference type="PANTHER" id="PTHR47829">
    <property type="entry name" value="HYDROLASE, PUTATIVE (AFU_ORTHOLOGUE AFUA_1G12880)-RELATED"/>
    <property type="match status" value="1"/>
</dbReference>
<dbReference type="RefSeq" id="WP_255891665.1">
    <property type="nucleotide sequence ID" value="NZ_JAFMZM010000005.1"/>
</dbReference>
<dbReference type="PANTHER" id="PTHR47829:SF1">
    <property type="entry name" value="HAD FAMILY PHOSPHATASE"/>
    <property type="match status" value="1"/>
</dbReference>
<dbReference type="InterPro" id="IPR002575">
    <property type="entry name" value="Aminoglycoside_PTrfase"/>
</dbReference>
<dbReference type="InterPro" id="IPR011009">
    <property type="entry name" value="Kinase-like_dom_sf"/>
</dbReference>
<name>A0ABW2MZC8_9ACTN</name>
<dbReference type="Gene3D" id="3.90.1200.10">
    <property type="match status" value="1"/>
</dbReference>
<evidence type="ECO:0000313" key="2">
    <source>
        <dbReference type="EMBL" id="MFC7360397.1"/>
    </source>
</evidence>
<proteinExistence type="predicted"/>
<protein>
    <submittedName>
        <fullName evidence="2">Phosphotransferase family protein</fullName>
    </submittedName>
</protein>
<dbReference type="Pfam" id="PF01636">
    <property type="entry name" value="APH"/>
    <property type="match status" value="1"/>
</dbReference>
<sequence length="353" mass="38903">MRDVAPRPDVAAVRPGEELDWPALEDYLRAHLPEVRGEFSVLQFPNGSANLTYLVRFGDEALVVRRPPFGTIAAGAHDMRREHTVLSRLHGAYPRAPLGLHYCADESVIGAHFLVSEYRTGVVVWDRVPTQLDVGPDVGRRIGFAVVDALADLHLVDHHACGLGELGRPDGYLERQVGGWQRRWEAVALDGRGTLDRVGELLVRHLPESGPPALVHNDFKVDNCQFAAGDPGVVTSVFDWDMATLGDPLTDLGTLLNYWPDGTTPAEGVPGVEHVGLPRRDEVVQRYAARTGLDLTRRDVAWYEAFGCWKTAVILQQLYVRHLRGESADDRMTARGEQVGHIAARALALAETL</sequence>
<feature type="domain" description="Aminoglycoside phosphotransferase" evidence="1">
    <location>
        <begin position="41"/>
        <end position="267"/>
    </location>
</feature>
<dbReference type="CDD" id="cd05154">
    <property type="entry name" value="ACAD10_11_N-like"/>
    <property type="match status" value="1"/>
</dbReference>
<dbReference type="Proteomes" id="UP001596524">
    <property type="component" value="Unassembled WGS sequence"/>
</dbReference>
<evidence type="ECO:0000313" key="3">
    <source>
        <dbReference type="Proteomes" id="UP001596524"/>
    </source>
</evidence>
<evidence type="ECO:0000259" key="1">
    <source>
        <dbReference type="Pfam" id="PF01636"/>
    </source>
</evidence>
<organism evidence="2 3">
    <name type="scientific">Nocardioides astragali</name>
    <dbReference type="NCBI Taxonomy" id="1776736"/>
    <lineage>
        <taxon>Bacteria</taxon>
        <taxon>Bacillati</taxon>
        <taxon>Actinomycetota</taxon>
        <taxon>Actinomycetes</taxon>
        <taxon>Propionibacteriales</taxon>
        <taxon>Nocardioidaceae</taxon>
        <taxon>Nocardioides</taxon>
    </lineage>
</organism>
<dbReference type="EMBL" id="JBHTCH010000012">
    <property type="protein sequence ID" value="MFC7360397.1"/>
    <property type="molecule type" value="Genomic_DNA"/>
</dbReference>
<dbReference type="InterPro" id="IPR052898">
    <property type="entry name" value="ACAD10-like"/>
</dbReference>
<dbReference type="InterPro" id="IPR041726">
    <property type="entry name" value="ACAD10_11_N"/>
</dbReference>
<dbReference type="SUPFAM" id="SSF56112">
    <property type="entry name" value="Protein kinase-like (PK-like)"/>
    <property type="match status" value="1"/>
</dbReference>
<dbReference type="Gene3D" id="3.30.200.20">
    <property type="entry name" value="Phosphorylase Kinase, domain 1"/>
    <property type="match status" value="1"/>
</dbReference>
<gene>
    <name evidence="2" type="ORF">ACFQO6_08970</name>
</gene>
<keyword evidence="3" id="KW-1185">Reference proteome</keyword>
<accession>A0ABW2MZC8</accession>
<reference evidence="3" key="1">
    <citation type="journal article" date="2019" name="Int. J. Syst. Evol. Microbiol.">
        <title>The Global Catalogue of Microorganisms (GCM) 10K type strain sequencing project: providing services to taxonomists for standard genome sequencing and annotation.</title>
        <authorList>
            <consortium name="The Broad Institute Genomics Platform"/>
            <consortium name="The Broad Institute Genome Sequencing Center for Infectious Disease"/>
            <person name="Wu L."/>
            <person name="Ma J."/>
        </authorList>
    </citation>
    <scope>NUCLEOTIDE SEQUENCE [LARGE SCALE GENOMIC DNA]</scope>
    <source>
        <strain evidence="3">FCH27</strain>
    </source>
</reference>
<comment type="caution">
    <text evidence="2">The sequence shown here is derived from an EMBL/GenBank/DDBJ whole genome shotgun (WGS) entry which is preliminary data.</text>
</comment>